<dbReference type="Proteomes" id="UP000002068">
    <property type="component" value="Chromosome"/>
</dbReference>
<feature type="transmembrane region" description="Helical" evidence="1">
    <location>
        <begin position="67"/>
        <end position="87"/>
    </location>
</feature>
<protein>
    <submittedName>
        <fullName evidence="2">Membrane protein</fullName>
    </submittedName>
</protein>
<keyword evidence="1" id="KW-0472">Membrane</keyword>
<dbReference type="RefSeq" id="WP_009888011.1">
    <property type="nucleotide sequence ID" value="NC_013315.1"/>
</dbReference>
<keyword evidence="1" id="KW-1133">Transmembrane helix</keyword>
<sequence length="97" mass="10615">MISMIMMLIGVLFIVFGIILTAVEIKGKMPGFYGVGQNAVRKNAIGIIAAGIALIFFRNGLDSIDSILTYGVFLVIELVVIGLYFLIRIKYDKDGNL</sequence>
<organism evidence="2 3">
    <name type="scientific">Clostridioides difficile (strain CD196)</name>
    <name type="common">Peptoclostridium difficile</name>
    <dbReference type="NCBI Taxonomy" id="645462"/>
    <lineage>
        <taxon>Bacteria</taxon>
        <taxon>Bacillati</taxon>
        <taxon>Bacillota</taxon>
        <taxon>Clostridia</taxon>
        <taxon>Peptostreptococcales</taxon>
        <taxon>Peptostreptococcaceae</taxon>
        <taxon>Clostridioides</taxon>
    </lineage>
</organism>
<feature type="transmembrane region" description="Helical" evidence="1">
    <location>
        <begin position="44"/>
        <end position="61"/>
    </location>
</feature>
<feature type="transmembrane region" description="Helical" evidence="1">
    <location>
        <begin position="6"/>
        <end position="23"/>
    </location>
</feature>
<dbReference type="KEGG" id="cdc:CD196_0177"/>
<proteinExistence type="predicted"/>
<name>A0A0H3MZ67_CLODC</name>
<dbReference type="HOGENOM" id="CLU_2344184_0_0_9"/>
<gene>
    <name evidence="2" type="ordered locus">CD196_0177</name>
</gene>
<dbReference type="EMBL" id="FN538970">
    <property type="protein sequence ID" value="CBA60365.1"/>
    <property type="molecule type" value="Genomic_DNA"/>
</dbReference>
<evidence type="ECO:0000256" key="1">
    <source>
        <dbReference type="SAM" id="Phobius"/>
    </source>
</evidence>
<evidence type="ECO:0000313" key="3">
    <source>
        <dbReference type="Proteomes" id="UP000002068"/>
    </source>
</evidence>
<evidence type="ECO:0000313" key="2">
    <source>
        <dbReference type="EMBL" id="CBA60365.1"/>
    </source>
</evidence>
<dbReference type="AlphaFoldDB" id="A0A0H3MZ67"/>
<dbReference type="PATRIC" id="fig|645462.16.peg.230"/>
<keyword evidence="1" id="KW-0812">Transmembrane</keyword>
<accession>A0A0H3MZ67</accession>
<reference evidence="2 3" key="1">
    <citation type="journal article" date="2009" name="Genome Biol.">
        <title>Comparative genome and phenotypic analysis of Clostridium difficile 027 strains provides insight into the evolution of a hypervirulent bacterium.</title>
        <authorList>
            <person name="Stabler R.A."/>
            <person name="He M."/>
            <person name="Dawson L."/>
            <person name="Martin M."/>
            <person name="Valiente E."/>
            <person name="Corton C."/>
            <person name="Lawley T.D."/>
            <person name="Sebaihia M."/>
            <person name="Quail M.A."/>
            <person name="Rose G."/>
            <person name="Gerding D.N."/>
            <person name="Gibert M."/>
            <person name="Popoff M.R."/>
            <person name="Parkhill J."/>
            <person name="Dougan G."/>
            <person name="Wren B.W."/>
        </authorList>
    </citation>
    <scope>NUCLEOTIDE SEQUENCE [LARGE SCALE GENOMIC DNA]</scope>
    <source>
        <strain evidence="2 3">CD196</strain>
    </source>
</reference>